<dbReference type="EMBL" id="MN739386">
    <property type="protein sequence ID" value="QHT02014.1"/>
    <property type="molecule type" value="Genomic_DNA"/>
</dbReference>
<proteinExistence type="predicted"/>
<dbReference type="Gene3D" id="3.30.40.10">
    <property type="entry name" value="Zinc/RING finger domain, C3HC4 (zinc finger)"/>
    <property type="match status" value="1"/>
</dbReference>
<dbReference type="SMART" id="SM00504">
    <property type="entry name" value="Ubox"/>
    <property type="match status" value="1"/>
</dbReference>
<dbReference type="GO" id="GO:0016567">
    <property type="term" value="P:protein ubiquitination"/>
    <property type="evidence" value="ECO:0007669"/>
    <property type="project" value="InterPro"/>
</dbReference>
<evidence type="ECO:0000256" key="1">
    <source>
        <dbReference type="SAM" id="MobiDB-lite"/>
    </source>
</evidence>
<protein>
    <recommendedName>
        <fullName evidence="2">U-box domain-containing protein</fullName>
    </recommendedName>
</protein>
<accession>A0A6C0CEJ7</accession>
<dbReference type="InterPro" id="IPR013083">
    <property type="entry name" value="Znf_RING/FYVE/PHD"/>
</dbReference>
<organism evidence="3">
    <name type="scientific">viral metagenome</name>
    <dbReference type="NCBI Taxonomy" id="1070528"/>
    <lineage>
        <taxon>unclassified sequences</taxon>
        <taxon>metagenomes</taxon>
        <taxon>organismal metagenomes</taxon>
    </lineage>
</organism>
<dbReference type="AlphaFoldDB" id="A0A6C0CEJ7"/>
<reference evidence="3" key="1">
    <citation type="journal article" date="2020" name="Nature">
        <title>Giant virus diversity and host interactions through global metagenomics.</title>
        <authorList>
            <person name="Schulz F."/>
            <person name="Roux S."/>
            <person name="Paez-Espino D."/>
            <person name="Jungbluth S."/>
            <person name="Walsh D.A."/>
            <person name="Denef V.J."/>
            <person name="McMahon K.D."/>
            <person name="Konstantinidis K.T."/>
            <person name="Eloe-Fadrosh E.A."/>
            <person name="Kyrpides N.C."/>
            <person name="Woyke T."/>
        </authorList>
    </citation>
    <scope>NUCLEOTIDE SEQUENCE</scope>
    <source>
        <strain evidence="3">GVMAG-M-3300020523-10</strain>
    </source>
</reference>
<dbReference type="GO" id="GO:0004842">
    <property type="term" value="F:ubiquitin-protein transferase activity"/>
    <property type="evidence" value="ECO:0007669"/>
    <property type="project" value="InterPro"/>
</dbReference>
<name>A0A6C0CEJ7_9ZZZZ</name>
<sequence>MSRKLSSRLKSLTRRNNALSIRAVPAPITTLSTWIFIHPRGRRPYYYNIKTRSISYAVPINAVIIDSYRELGKMVAYDAALRARYLARERRQAEIEAQFAHIVQPAPDVRLALLKTDTDNLRKNYDKLYAEYIVVCKFHKLPKIEIEDFCENCLCAIDNEVMMYPTAIRDQTKKAYEKHTITKWLSLGNTSDPSRIEKDPLTVDDIGPNSAITNKIDEYKELMQKTINENPLPSDDVVNEAFIRDAVVSEAQASEAQASNAVATGPRTKRTKRRRHKKKKKKA</sequence>
<evidence type="ECO:0000259" key="2">
    <source>
        <dbReference type="SMART" id="SM00504"/>
    </source>
</evidence>
<dbReference type="Pfam" id="PF04564">
    <property type="entry name" value="U-box"/>
    <property type="match status" value="1"/>
</dbReference>
<feature type="compositionally biased region" description="Low complexity" evidence="1">
    <location>
        <begin position="253"/>
        <end position="263"/>
    </location>
</feature>
<dbReference type="SUPFAM" id="SSF57850">
    <property type="entry name" value="RING/U-box"/>
    <property type="match status" value="1"/>
</dbReference>
<evidence type="ECO:0000313" key="3">
    <source>
        <dbReference type="EMBL" id="QHT02014.1"/>
    </source>
</evidence>
<feature type="domain" description="U-box" evidence="2">
    <location>
        <begin position="152"/>
        <end position="219"/>
    </location>
</feature>
<dbReference type="InterPro" id="IPR003613">
    <property type="entry name" value="Ubox_domain"/>
</dbReference>
<feature type="compositionally biased region" description="Basic residues" evidence="1">
    <location>
        <begin position="267"/>
        <end position="283"/>
    </location>
</feature>
<feature type="region of interest" description="Disordered" evidence="1">
    <location>
        <begin position="253"/>
        <end position="283"/>
    </location>
</feature>